<protein>
    <recommendedName>
        <fullName evidence="3">YlbF family regulator</fullName>
    </recommendedName>
</protein>
<dbReference type="SUPFAM" id="SSF158622">
    <property type="entry name" value="YheA/YmcA-like"/>
    <property type="match status" value="1"/>
</dbReference>
<evidence type="ECO:0008006" key="3">
    <source>
        <dbReference type="Google" id="ProtNLM"/>
    </source>
</evidence>
<dbReference type="InterPro" id="IPR010368">
    <property type="entry name" value="Com_YlbF"/>
</dbReference>
<organism evidence="1 2">
    <name type="scientific">Archaeoglobus veneficus (strain DSM 11195 / SNP6)</name>
    <dbReference type="NCBI Taxonomy" id="693661"/>
    <lineage>
        <taxon>Archaea</taxon>
        <taxon>Methanobacteriati</taxon>
        <taxon>Methanobacteriota</taxon>
        <taxon>Archaeoglobi</taxon>
        <taxon>Archaeoglobales</taxon>
        <taxon>Archaeoglobaceae</taxon>
        <taxon>Archaeoglobus</taxon>
    </lineage>
</organism>
<dbReference type="HOGENOM" id="CLU_2079295_0_0_2"/>
<name>F2KPW9_ARCVS</name>
<reference evidence="1 2" key="1">
    <citation type="submission" date="2011-03" db="EMBL/GenBank/DDBJ databases">
        <title>The complete genome of Archaeoglobus veneficus SNP6.</title>
        <authorList>
            <consortium name="US DOE Joint Genome Institute (JGI-PGF)"/>
            <person name="Lucas S."/>
            <person name="Copeland A."/>
            <person name="Lapidus A."/>
            <person name="Bruce D."/>
            <person name="Goodwin L."/>
            <person name="Pitluck S."/>
            <person name="Kyrpides N."/>
            <person name="Mavromatis K."/>
            <person name="Pagani I."/>
            <person name="Ivanova N."/>
            <person name="Mikhailova N."/>
            <person name="Lu M."/>
            <person name="Detter J.C."/>
            <person name="Tapia R."/>
            <person name="Han C."/>
            <person name="Land M."/>
            <person name="Hauser L."/>
            <person name="Markowitz V."/>
            <person name="Cheng J.-F."/>
            <person name="Hugenholtz P."/>
            <person name="Woyke T."/>
            <person name="Wu D."/>
            <person name="Spring S."/>
            <person name="Brambilla E."/>
            <person name="Klenk H.-P."/>
            <person name="Eisen J.A."/>
        </authorList>
    </citation>
    <scope>NUCLEOTIDE SEQUENCE [LARGE SCALE GENOMIC DNA]</scope>
    <source>
        <strain>SNP6</strain>
    </source>
</reference>
<dbReference type="RefSeq" id="WP_013683150.1">
    <property type="nucleotide sequence ID" value="NC_015320.1"/>
</dbReference>
<dbReference type="Pfam" id="PF06133">
    <property type="entry name" value="Com_YlbF"/>
    <property type="match status" value="1"/>
</dbReference>
<dbReference type="Proteomes" id="UP000008136">
    <property type="component" value="Chromosome"/>
</dbReference>
<dbReference type="GeneID" id="10393539"/>
<keyword evidence="2" id="KW-1185">Reference proteome</keyword>
<evidence type="ECO:0000313" key="2">
    <source>
        <dbReference type="Proteomes" id="UP000008136"/>
    </source>
</evidence>
<dbReference type="InterPro" id="IPR023378">
    <property type="entry name" value="YheA/YmcA-like_dom_sf"/>
</dbReference>
<dbReference type="Gene3D" id="1.20.1500.10">
    <property type="entry name" value="YheA/YmcA-like"/>
    <property type="match status" value="1"/>
</dbReference>
<dbReference type="EMBL" id="CP002588">
    <property type="protein sequence ID" value="AEA46476.1"/>
    <property type="molecule type" value="Genomic_DNA"/>
</dbReference>
<dbReference type="AlphaFoldDB" id="F2KPW9"/>
<sequence length="118" mass="13742">MVSDFVKEKALALASAIQETEEYKEFLEKEEMLKKDEAAQELLAQFQEKQREFISKQLNGEIDQDLLGELTEIQAQLNKRESVIDFLDSYNRLINMLGEVGEIISKEIEFDFAEVYRS</sequence>
<dbReference type="eggNOG" id="arCOG04404">
    <property type="taxonomic scope" value="Archaea"/>
</dbReference>
<dbReference type="OrthoDB" id="51533at2157"/>
<accession>F2KPW9</accession>
<dbReference type="KEGG" id="ave:Arcve_0444"/>
<gene>
    <name evidence="1" type="ordered locus">Arcve_0444</name>
</gene>
<evidence type="ECO:0000313" key="1">
    <source>
        <dbReference type="EMBL" id="AEA46476.1"/>
    </source>
</evidence>
<proteinExistence type="predicted"/>